<reference evidence="3" key="1">
    <citation type="submission" date="2016-06" db="UniProtKB">
        <authorList>
            <consortium name="WormBaseParasite"/>
        </authorList>
    </citation>
    <scope>IDENTIFICATION</scope>
</reference>
<accession>A0A183T322</accession>
<protein>
    <submittedName>
        <fullName evidence="1 3">Uncharacterized protein</fullName>
    </submittedName>
</protein>
<organism evidence="3">
    <name type="scientific">Schistocephalus solidus</name>
    <name type="common">Tapeworm</name>
    <dbReference type="NCBI Taxonomy" id="70667"/>
    <lineage>
        <taxon>Eukaryota</taxon>
        <taxon>Metazoa</taxon>
        <taxon>Spiralia</taxon>
        <taxon>Lophotrochozoa</taxon>
        <taxon>Platyhelminthes</taxon>
        <taxon>Cestoda</taxon>
        <taxon>Eucestoda</taxon>
        <taxon>Diphyllobothriidea</taxon>
        <taxon>Diphyllobothriidae</taxon>
        <taxon>Schistocephalus</taxon>
    </lineage>
</organism>
<keyword evidence="2" id="KW-1185">Reference proteome</keyword>
<evidence type="ECO:0000313" key="1">
    <source>
        <dbReference type="EMBL" id="VDL97255.1"/>
    </source>
</evidence>
<reference evidence="1 2" key="2">
    <citation type="submission" date="2018-11" db="EMBL/GenBank/DDBJ databases">
        <authorList>
            <consortium name="Pathogen Informatics"/>
        </authorList>
    </citation>
    <scope>NUCLEOTIDE SEQUENCE [LARGE SCALE GENOMIC DNA]</scope>
    <source>
        <strain evidence="1 2">NST_G2</strain>
    </source>
</reference>
<dbReference type="OrthoDB" id="6627613at2759"/>
<dbReference type="AlphaFoldDB" id="A0A183T322"/>
<dbReference type="WBParaSite" id="SSLN_0001129301-mRNA-1">
    <property type="protein sequence ID" value="SSLN_0001129301-mRNA-1"/>
    <property type="gene ID" value="SSLN_0001129301"/>
</dbReference>
<evidence type="ECO:0000313" key="3">
    <source>
        <dbReference type="WBParaSite" id="SSLN_0001129301-mRNA-1"/>
    </source>
</evidence>
<dbReference type="Proteomes" id="UP000275846">
    <property type="component" value="Unassembled WGS sequence"/>
</dbReference>
<dbReference type="EMBL" id="UYSU01036139">
    <property type="protein sequence ID" value="VDL97255.1"/>
    <property type="molecule type" value="Genomic_DNA"/>
</dbReference>
<gene>
    <name evidence="1" type="ORF">SSLN_LOCUS10870</name>
</gene>
<proteinExistence type="predicted"/>
<name>A0A183T322_SCHSO</name>
<evidence type="ECO:0000313" key="2">
    <source>
        <dbReference type="Proteomes" id="UP000275846"/>
    </source>
</evidence>
<sequence length="129" mass="15284">MLGLTSSAAGHGSQIVKIRRRHIHTKKNIIRIHPSRHTNRAARKLEDLHASDDNSTIEPRRYQLRTVIQSTAPILRMRTRQYLDWFYPNEAESKKLLTEKNQLNKTYMDLQNYANKAAFFRYCRLVLFE</sequence>